<accession>A0A1L7CY02</accession>
<organism evidence="9 10">
    <name type="scientific">Corynebacterium sphenisci DSM 44792</name>
    <dbReference type="NCBI Taxonomy" id="1437874"/>
    <lineage>
        <taxon>Bacteria</taxon>
        <taxon>Bacillati</taxon>
        <taxon>Actinomycetota</taxon>
        <taxon>Actinomycetes</taxon>
        <taxon>Mycobacteriales</taxon>
        <taxon>Corynebacteriaceae</taxon>
        <taxon>Corynebacterium</taxon>
    </lineage>
</organism>
<gene>
    <name evidence="7" type="primary">mltG</name>
    <name evidence="9" type="ORF">CSPHI_06195</name>
</gene>
<comment type="subcellular location">
    <subcellularLocation>
        <location evidence="7">Cell membrane</location>
        <topology evidence="7">Single-pass membrane protein</topology>
    </subcellularLocation>
</comment>
<dbReference type="GO" id="GO:0008932">
    <property type="term" value="F:lytic endotransglycosylase activity"/>
    <property type="evidence" value="ECO:0007669"/>
    <property type="project" value="UniProtKB-UniRule"/>
</dbReference>
<name>A0A1L7CY02_9CORY</name>
<dbReference type="HAMAP" id="MF_02065">
    <property type="entry name" value="MltG"/>
    <property type="match status" value="1"/>
</dbReference>
<keyword evidence="10" id="KW-1185">Reference proteome</keyword>
<reference evidence="9 10" key="1">
    <citation type="submission" date="2014-08" db="EMBL/GenBank/DDBJ databases">
        <title>Complete genome sequence of Corynebacterium sphenisci CECT 5990(T) (=DSM 44792(T)), isolated from healthy wild penguins.</title>
        <authorList>
            <person name="Ruckert C."/>
            <person name="Albersmeier A."/>
            <person name="Winkler A."/>
            <person name="Kalinowski J."/>
        </authorList>
    </citation>
    <scope>NUCLEOTIDE SEQUENCE [LARGE SCALE GENOMIC DNA]</scope>
    <source>
        <strain evidence="9 10">DSM 44792</strain>
    </source>
</reference>
<dbReference type="GO" id="GO:0005886">
    <property type="term" value="C:plasma membrane"/>
    <property type="evidence" value="ECO:0007669"/>
    <property type="project" value="UniProtKB-SubCell"/>
</dbReference>
<dbReference type="Proteomes" id="UP000185469">
    <property type="component" value="Chromosome"/>
</dbReference>
<evidence type="ECO:0000256" key="3">
    <source>
        <dbReference type="ARBA" id="ARBA00022989"/>
    </source>
</evidence>
<evidence type="ECO:0000313" key="10">
    <source>
        <dbReference type="Proteomes" id="UP000185469"/>
    </source>
</evidence>
<evidence type="ECO:0000256" key="4">
    <source>
        <dbReference type="ARBA" id="ARBA00023136"/>
    </source>
</evidence>
<evidence type="ECO:0000313" key="9">
    <source>
        <dbReference type="EMBL" id="APT90697.1"/>
    </source>
</evidence>
<evidence type="ECO:0000256" key="7">
    <source>
        <dbReference type="HAMAP-Rule" id="MF_02065"/>
    </source>
</evidence>
<keyword evidence="5 7" id="KW-0456">Lyase</keyword>
<dbReference type="GO" id="GO:0071555">
    <property type="term" value="P:cell wall organization"/>
    <property type="evidence" value="ECO:0007669"/>
    <property type="project" value="UniProtKB-KW"/>
</dbReference>
<dbReference type="KEGG" id="csph:CSPHI_06195"/>
<dbReference type="InterPro" id="IPR003770">
    <property type="entry name" value="MLTG-like"/>
</dbReference>
<dbReference type="Gene3D" id="3.30.160.60">
    <property type="entry name" value="Classic Zinc Finger"/>
    <property type="match status" value="1"/>
</dbReference>
<evidence type="ECO:0000256" key="6">
    <source>
        <dbReference type="ARBA" id="ARBA00023316"/>
    </source>
</evidence>
<keyword evidence="6 7" id="KW-0961">Cell wall biogenesis/degradation</keyword>
<comment type="catalytic activity">
    <reaction evidence="7">
        <text>a peptidoglycan chain = a peptidoglycan chain with N-acetyl-1,6-anhydromuramyl-[peptide] at the reducing end + a peptidoglycan chain with N-acetylglucosamine at the non-reducing end.</text>
        <dbReference type="EC" id="4.2.2.29"/>
    </reaction>
</comment>
<evidence type="ECO:0000256" key="2">
    <source>
        <dbReference type="ARBA" id="ARBA00022692"/>
    </source>
</evidence>
<dbReference type="PANTHER" id="PTHR30518:SF2">
    <property type="entry name" value="ENDOLYTIC MUREIN TRANSGLYCOSYLASE"/>
    <property type="match status" value="1"/>
</dbReference>
<dbReference type="Gene3D" id="3.30.1490.480">
    <property type="entry name" value="Endolytic murein transglycosylase"/>
    <property type="match status" value="1"/>
</dbReference>
<keyword evidence="2 7" id="KW-0812">Transmembrane</keyword>
<evidence type="ECO:0000256" key="1">
    <source>
        <dbReference type="ARBA" id="ARBA00022475"/>
    </source>
</evidence>
<dbReference type="AlphaFoldDB" id="A0A1L7CY02"/>
<dbReference type="EMBL" id="CP009248">
    <property type="protein sequence ID" value="APT90697.1"/>
    <property type="molecule type" value="Genomic_DNA"/>
</dbReference>
<proteinExistence type="inferred from homology"/>
<sequence>MSGNRRRPSRGPAGPAAARRGPGRRIRRRQTALAINITSILLSLLVVAGVGFAWAVGGTGGDYRGEGNGTVVLVEVDAGGSLSDLSARLVDDGVVASEGAFMGAAADHPRANQLQPGWYRLEEHMSAAAAVDALLKPENRAGTVDLPTGVRFEDTRVVASEDVRKGIFTLISEASCIAEDDCVSVEELRRAAAETDLDALGVPGWARGPVAARGDDPRRLEGLIIAGVHQFDPTAAPAEILGALVRESVARYEDSGIGSADQAVGLSPYEVLTAASLVQMEARDEDFPKVARVILNRLAEPMRLQFDSTVNYDLPDQEIATTDEDRARPTPWNTYAADGLPATPIAAPSIEAIRAMEAPAAGDWLYFVTVDREGTTVFTTTLEEHTAAIQEAIDNGVLDSNR</sequence>
<dbReference type="STRING" id="1437874.CSPHI_06195"/>
<feature type="transmembrane region" description="Helical" evidence="7">
    <location>
        <begin position="33"/>
        <end position="56"/>
    </location>
</feature>
<evidence type="ECO:0000256" key="5">
    <source>
        <dbReference type="ARBA" id="ARBA00023239"/>
    </source>
</evidence>
<comment type="similarity">
    <text evidence="7">Belongs to the transglycosylase MltG family.</text>
</comment>
<evidence type="ECO:0000256" key="8">
    <source>
        <dbReference type="SAM" id="MobiDB-lite"/>
    </source>
</evidence>
<feature type="site" description="Important for catalytic activity" evidence="7">
    <location>
        <position position="281"/>
    </location>
</feature>
<dbReference type="PANTHER" id="PTHR30518">
    <property type="entry name" value="ENDOLYTIC MUREIN TRANSGLYCOSYLASE"/>
    <property type="match status" value="1"/>
</dbReference>
<dbReference type="Pfam" id="PF02618">
    <property type="entry name" value="YceG"/>
    <property type="match status" value="1"/>
</dbReference>
<dbReference type="GO" id="GO:0009252">
    <property type="term" value="P:peptidoglycan biosynthetic process"/>
    <property type="evidence" value="ECO:0007669"/>
    <property type="project" value="UniProtKB-UniRule"/>
</dbReference>
<keyword evidence="3 7" id="KW-1133">Transmembrane helix</keyword>
<comment type="function">
    <text evidence="7">Functions as a peptidoglycan terminase that cleaves nascent peptidoglycan strands endolytically to terminate their elongation.</text>
</comment>
<feature type="region of interest" description="Disordered" evidence="8">
    <location>
        <begin position="1"/>
        <end position="25"/>
    </location>
</feature>
<keyword evidence="1 7" id="KW-1003">Cell membrane</keyword>
<dbReference type="OrthoDB" id="9814591at2"/>
<dbReference type="EC" id="4.2.2.29" evidence="7"/>
<feature type="compositionally biased region" description="Low complexity" evidence="8">
    <location>
        <begin position="10"/>
        <end position="20"/>
    </location>
</feature>
<protein>
    <recommendedName>
        <fullName evidence="7">Endolytic murein transglycosylase</fullName>
        <ecNumber evidence="7">4.2.2.29</ecNumber>
    </recommendedName>
    <alternativeName>
        <fullName evidence="7">Peptidoglycan lytic transglycosylase</fullName>
    </alternativeName>
    <alternativeName>
        <fullName evidence="7">Peptidoglycan polymerization terminase</fullName>
    </alternativeName>
</protein>
<keyword evidence="4 7" id="KW-0472">Membrane</keyword>
<dbReference type="RefSeq" id="WP_075691941.1">
    <property type="nucleotide sequence ID" value="NZ_CP009248.1"/>
</dbReference>